<dbReference type="Proteomes" id="UP000817658">
    <property type="component" value="Chromosome 1"/>
</dbReference>
<evidence type="ECO:0000313" key="2">
    <source>
        <dbReference type="EMBL" id="BAD61175.1"/>
    </source>
</evidence>
<sequence>MVATALQPKPGSGQPSSLPQAPLPLRFEAPGNEDYPARARSRRHKTCREQGKLQGNWSWE</sequence>
<dbReference type="AlphaFoldDB" id="Q5ZE65"/>
<reference evidence="2" key="1">
    <citation type="journal article" date="2002" name="Nature">
        <title>The genome sequence and structure of rice chromosome 1.</title>
        <authorList>
            <person name="Sasaki T."/>
            <person name="Matsumoto T."/>
            <person name="Yamamoto K."/>
            <person name="Sakata K."/>
            <person name="Baba T."/>
            <person name="Katayose Y."/>
            <person name="Wu J."/>
            <person name="Niimura Y."/>
            <person name="Cheng Z."/>
            <person name="Nagamura Y."/>
            <person name="Antonio B.A."/>
            <person name="Kanamori H."/>
            <person name="Hosokawa S."/>
            <person name="Masukawa M."/>
            <person name="Arikawa K."/>
            <person name="Chiden Y."/>
            <person name="Hayashi M."/>
            <person name="Okamoto M."/>
            <person name="Ando T."/>
            <person name="Aoki H."/>
            <person name="Arita K."/>
            <person name="Hamada M."/>
            <person name="Harada C."/>
            <person name="Hijishita S."/>
            <person name="Honda M."/>
            <person name="Ichikawa Y."/>
            <person name="Idonuma A."/>
            <person name="Iijima M."/>
            <person name="Ikeda M."/>
            <person name="Ikeno M."/>
            <person name="Itoh S."/>
            <person name="Itoh T."/>
            <person name="Itoh Y."/>
            <person name="Itoh Y."/>
            <person name="Iwabuchi A."/>
            <person name="Kamiya K."/>
            <person name="Karasawa W."/>
            <person name="Katagiri S."/>
            <person name="Kikuta A."/>
            <person name="Kobayashi N."/>
            <person name="Kono I."/>
            <person name="Machita K."/>
            <person name="Maehara T."/>
            <person name="Mizuno H."/>
            <person name="Mizubayashi T."/>
            <person name="Mukai Y."/>
            <person name="Nagasaki H."/>
            <person name="Nakashima M."/>
            <person name="Nakama Y."/>
            <person name="Nakamichi Y."/>
            <person name="Nakamura M."/>
            <person name="Namiki N."/>
            <person name="Negishi M."/>
            <person name="Ohta I."/>
            <person name="Ono N."/>
            <person name="Saji S."/>
            <person name="Sakai K."/>
            <person name="Shibata M."/>
            <person name="Shimokawa T."/>
            <person name="Shomura A."/>
            <person name="Song J."/>
            <person name="Takazaki Y."/>
            <person name="Terasawa K."/>
            <person name="Tsuji K."/>
            <person name="Waki K."/>
            <person name="Yamagata H."/>
            <person name="Yamane H."/>
            <person name="Yoshiki S."/>
            <person name="Yoshihara R."/>
            <person name="Yukawa K."/>
            <person name="Zhong H."/>
            <person name="Iwama H."/>
            <person name="Endo T."/>
            <person name="Ito H."/>
            <person name="Hahn J.H."/>
            <person name="Kim H.I."/>
            <person name="Eun M.Y."/>
            <person name="Yano M."/>
            <person name="Jiang J."/>
            <person name="Gojobori T."/>
        </authorList>
    </citation>
    <scope>NUCLEOTIDE SEQUENCE [LARGE SCALE GENOMIC DNA]</scope>
</reference>
<accession>Q5ZE65</accession>
<feature type="region of interest" description="Disordered" evidence="1">
    <location>
        <begin position="1"/>
        <end position="60"/>
    </location>
</feature>
<gene>
    <name evidence="2" type="primary">P0501G01.23</name>
</gene>
<feature type="compositionally biased region" description="Low complexity" evidence="1">
    <location>
        <begin position="1"/>
        <end position="25"/>
    </location>
</feature>
<proteinExistence type="predicted"/>
<organism evidence="2">
    <name type="scientific">Oryza sativa subsp. japonica</name>
    <name type="common">Rice</name>
    <dbReference type="NCBI Taxonomy" id="39947"/>
    <lineage>
        <taxon>Eukaryota</taxon>
        <taxon>Viridiplantae</taxon>
        <taxon>Streptophyta</taxon>
        <taxon>Embryophyta</taxon>
        <taxon>Tracheophyta</taxon>
        <taxon>Spermatophyta</taxon>
        <taxon>Magnoliopsida</taxon>
        <taxon>Liliopsida</taxon>
        <taxon>Poales</taxon>
        <taxon>Poaceae</taxon>
        <taxon>BOP clade</taxon>
        <taxon>Oryzoideae</taxon>
        <taxon>Oryzeae</taxon>
        <taxon>Oryzinae</taxon>
        <taxon>Oryza</taxon>
        <taxon>Oryza sativa</taxon>
    </lineage>
</organism>
<protein>
    <submittedName>
        <fullName evidence="2">Uncharacterized protein P0501G01.23</fullName>
    </submittedName>
</protein>
<evidence type="ECO:0000256" key="1">
    <source>
        <dbReference type="SAM" id="MobiDB-lite"/>
    </source>
</evidence>
<dbReference type="EMBL" id="AP002819">
    <property type="protein sequence ID" value="BAD61175.1"/>
    <property type="molecule type" value="Genomic_DNA"/>
</dbReference>
<name>Q5ZE65_ORYSJ</name>